<evidence type="ECO:0000313" key="2">
    <source>
        <dbReference type="EMBL" id="OJA08179.1"/>
    </source>
</evidence>
<gene>
    <name evidence="2" type="ORF">AZE42_09056</name>
</gene>
<organism evidence="2 3">
    <name type="scientific">Rhizopogon vesiculosus</name>
    <dbReference type="NCBI Taxonomy" id="180088"/>
    <lineage>
        <taxon>Eukaryota</taxon>
        <taxon>Fungi</taxon>
        <taxon>Dikarya</taxon>
        <taxon>Basidiomycota</taxon>
        <taxon>Agaricomycotina</taxon>
        <taxon>Agaricomycetes</taxon>
        <taxon>Agaricomycetidae</taxon>
        <taxon>Boletales</taxon>
        <taxon>Suillineae</taxon>
        <taxon>Rhizopogonaceae</taxon>
        <taxon>Rhizopogon</taxon>
    </lineage>
</organism>
<evidence type="ECO:0000256" key="1">
    <source>
        <dbReference type="SAM" id="Phobius"/>
    </source>
</evidence>
<keyword evidence="1" id="KW-1133">Transmembrane helix</keyword>
<feature type="transmembrane region" description="Helical" evidence="1">
    <location>
        <begin position="94"/>
        <end position="119"/>
    </location>
</feature>
<proteinExistence type="predicted"/>
<dbReference type="Proteomes" id="UP000183567">
    <property type="component" value="Unassembled WGS sequence"/>
</dbReference>
<dbReference type="AlphaFoldDB" id="A0A1J8PK40"/>
<reference evidence="2 3" key="1">
    <citation type="submission" date="2016-03" db="EMBL/GenBank/DDBJ databases">
        <title>Comparative genomics of the ectomycorrhizal sister species Rhizopogon vinicolor and Rhizopogon vesiculosus (Basidiomycota: Boletales) reveals a divergence of the mating type B locus.</title>
        <authorList>
            <person name="Mujic A.B."/>
            <person name="Kuo A."/>
            <person name="Tritt A."/>
            <person name="Lipzen A."/>
            <person name="Chen C."/>
            <person name="Johnson J."/>
            <person name="Sharma A."/>
            <person name="Barry K."/>
            <person name="Grigoriev I.V."/>
            <person name="Spatafora J.W."/>
        </authorList>
    </citation>
    <scope>NUCLEOTIDE SEQUENCE [LARGE SCALE GENOMIC DNA]</scope>
    <source>
        <strain evidence="2 3">AM-OR11-056</strain>
    </source>
</reference>
<accession>A0A1J8PK40</accession>
<feature type="transmembrane region" description="Helical" evidence="1">
    <location>
        <begin position="29"/>
        <end position="48"/>
    </location>
</feature>
<evidence type="ECO:0000313" key="3">
    <source>
        <dbReference type="Proteomes" id="UP000183567"/>
    </source>
</evidence>
<name>A0A1J8PK40_9AGAM</name>
<keyword evidence="1" id="KW-0472">Membrane</keyword>
<comment type="caution">
    <text evidence="2">The sequence shown here is derived from an EMBL/GenBank/DDBJ whole genome shotgun (WGS) entry which is preliminary data.</text>
</comment>
<keyword evidence="3" id="KW-1185">Reference proteome</keyword>
<protein>
    <submittedName>
        <fullName evidence="2">Uncharacterized protein</fullName>
    </submittedName>
</protein>
<dbReference type="OrthoDB" id="2548432at2759"/>
<feature type="transmembrane region" description="Helical" evidence="1">
    <location>
        <begin position="7"/>
        <end position="23"/>
    </location>
</feature>
<feature type="transmembrane region" description="Helical" evidence="1">
    <location>
        <begin position="60"/>
        <end position="79"/>
    </location>
</feature>
<sequence>MSSQMPAIILPLPGTIFIVSVQYSLSFLLLAAMMNSFIISILLVMLVFSTTSSRKRPVFLLNVITLCLAFLGGAFSMYGEIHTMLSPDVPQSTAILLAFIIISYFAAMVAEAILMLRLLAAYPFRLTPRVRFIVMMSIRIDNVPSTAANTNQTVRGSYTISLEIRVLPNPPANVRGGNGKLILPEYGTKLHTVDFVIVEARLIQIDYRSS</sequence>
<keyword evidence="1" id="KW-0812">Transmembrane</keyword>
<dbReference type="EMBL" id="LVVM01006404">
    <property type="protein sequence ID" value="OJA08179.1"/>
    <property type="molecule type" value="Genomic_DNA"/>
</dbReference>